<dbReference type="AlphaFoldDB" id="A0A5B8UB63"/>
<protein>
    <submittedName>
        <fullName evidence="7">NADH:flavin oxidoreductase/NADH oxidase</fullName>
    </submittedName>
</protein>
<dbReference type="SUPFAM" id="SSF51395">
    <property type="entry name" value="FMN-linked oxidoreductases"/>
    <property type="match status" value="1"/>
</dbReference>
<dbReference type="Proteomes" id="UP000321805">
    <property type="component" value="Chromosome"/>
</dbReference>
<evidence type="ECO:0000256" key="5">
    <source>
        <dbReference type="ARBA" id="ARBA00023002"/>
    </source>
</evidence>
<dbReference type="GO" id="GO:0010181">
    <property type="term" value="F:FMN binding"/>
    <property type="evidence" value="ECO:0007669"/>
    <property type="project" value="InterPro"/>
</dbReference>
<dbReference type="InterPro" id="IPR001155">
    <property type="entry name" value="OxRdtase_FMN_N"/>
</dbReference>
<accession>A0A5B8UB63</accession>
<dbReference type="PANTHER" id="PTHR43303:SF4">
    <property type="entry name" value="NADPH DEHYDROGENASE C23G7.10C-RELATED"/>
    <property type="match status" value="1"/>
</dbReference>
<keyword evidence="3" id="KW-0288">FMN</keyword>
<keyword evidence="4" id="KW-0521">NADP</keyword>
<reference evidence="7 8" key="1">
    <citation type="journal article" date="2018" name="J. Microbiol.">
        <title>Baekduia soli gen. nov., sp. nov., a novel bacterium isolated from the soil of Baekdu Mountain and proposal of a novel family name, Baekduiaceae fam. nov.</title>
        <authorList>
            <person name="An D.S."/>
            <person name="Siddiqi M.Z."/>
            <person name="Kim K.H."/>
            <person name="Yu H.S."/>
            <person name="Im W.T."/>
        </authorList>
    </citation>
    <scope>NUCLEOTIDE SEQUENCE [LARGE SCALE GENOMIC DNA]</scope>
    <source>
        <strain evidence="7 8">BR7-21</strain>
    </source>
</reference>
<evidence type="ECO:0000256" key="1">
    <source>
        <dbReference type="ARBA" id="ARBA00001917"/>
    </source>
</evidence>
<sequence>MPHLFSPLTLRGVTLANRIACSPMCQYSCGPDGLALPWHLVHLGARAIGGAGLVLTEAAAVAPEGRISPADLGIWSDAHAEALAPIAAWIAQQGAVPGIQLAHAGRKASTTPPWAGSRAVAPADGGWEPVAPTGAPFSDASPVPRALSAAEVAALPGAYAAAARRSVDAGMRWLEVHAAHGYLLHEFLSPLSNDRGDAYGGDDERRARIVLDVVAAVRAEAGEDVVVSVRVSSTDWTPGGWDGDDTVRLAPLLRDAGADLIDCSSGGNVPRADIPLGPGYQVPFAERVRRETGIPTGAVGLIIDPAQADELVRNGRADLVLLARALLRDPYWPLHAARALGHEAAVPVQYARAF</sequence>
<dbReference type="OrthoDB" id="3169239at2"/>
<evidence type="ECO:0000256" key="4">
    <source>
        <dbReference type="ARBA" id="ARBA00022857"/>
    </source>
</evidence>
<comment type="cofactor">
    <cofactor evidence="1">
        <name>FMN</name>
        <dbReference type="ChEBI" id="CHEBI:58210"/>
    </cofactor>
</comment>
<dbReference type="InterPro" id="IPR013785">
    <property type="entry name" value="Aldolase_TIM"/>
</dbReference>
<dbReference type="CDD" id="cd02932">
    <property type="entry name" value="OYE_YqiM_FMN"/>
    <property type="match status" value="1"/>
</dbReference>
<evidence type="ECO:0000313" key="8">
    <source>
        <dbReference type="Proteomes" id="UP000321805"/>
    </source>
</evidence>
<dbReference type="GO" id="GO:0050661">
    <property type="term" value="F:NADP binding"/>
    <property type="evidence" value="ECO:0007669"/>
    <property type="project" value="InterPro"/>
</dbReference>
<evidence type="ECO:0000313" key="7">
    <source>
        <dbReference type="EMBL" id="QEC50247.1"/>
    </source>
</evidence>
<dbReference type="Pfam" id="PF00724">
    <property type="entry name" value="Oxidored_FMN"/>
    <property type="match status" value="1"/>
</dbReference>
<keyword evidence="2" id="KW-0285">Flavoprotein</keyword>
<dbReference type="GO" id="GO:0003959">
    <property type="term" value="F:NADPH dehydrogenase activity"/>
    <property type="evidence" value="ECO:0007669"/>
    <property type="project" value="InterPro"/>
</dbReference>
<organism evidence="7 8">
    <name type="scientific">Baekduia soli</name>
    <dbReference type="NCBI Taxonomy" id="496014"/>
    <lineage>
        <taxon>Bacteria</taxon>
        <taxon>Bacillati</taxon>
        <taxon>Actinomycetota</taxon>
        <taxon>Thermoleophilia</taxon>
        <taxon>Solirubrobacterales</taxon>
        <taxon>Baekduiaceae</taxon>
        <taxon>Baekduia</taxon>
    </lineage>
</organism>
<dbReference type="EMBL" id="CP042430">
    <property type="protein sequence ID" value="QEC50247.1"/>
    <property type="molecule type" value="Genomic_DNA"/>
</dbReference>
<dbReference type="InterPro" id="IPR044152">
    <property type="entry name" value="YqjM-like"/>
</dbReference>
<keyword evidence="8" id="KW-1185">Reference proteome</keyword>
<gene>
    <name evidence="7" type="ORF">FSW04_23455</name>
</gene>
<dbReference type="Gene3D" id="3.20.20.70">
    <property type="entry name" value="Aldolase class I"/>
    <property type="match status" value="1"/>
</dbReference>
<keyword evidence="5" id="KW-0560">Oxidoreductase</keyword>
<feature type="domain" description="NADH:flavin oxidoreductase/NADH oxidase N-terminal" evidence="6">
    <location>
        <begin position="4"/>
        <end position="339"/>
    </location>
</feature>
<dbReference type="KEGG" id="bsol:FSW04_23455"/>
<dbReference type="PANTHER" id="PTHR43303">
    <property type="entry name" value="NADPH DEHYDROGENASE C23G7.10C-RELATED"/>
    <property type="match status" value="1"/>
</dbReference>
<proteinExistence type="predicted"/>
<dbReference type="RefSeq" id="WP_146922683.1">
    <property type="nucleotide sequence ID" value="NZ_CP042430.1"/>
</dbReference>
<name>A0A5B8UB63_9ACTN</name>
<evidence type="ECO:0000256" key="2">
    <source>
        <dbReference type="ARBA" id="ARBA00022630"/>
    </source>
</evidence>
<evidence type="ECO:0000256" key="3">
    <source>
        <dbReference type="ARBA" id="ARBA00022643"/>
    </source>
</evidence>
<evidence type="ECO:0000259" key="6">
    <source>
        <dbReference type="Pfam" id="PF00724"/>
    </source>
</evidence>